<evidence type="ECO:0000259" key="9">
    <source>
        <dbReference type="PROSITE" id="PS51195"/>
    </source>
</evidence>
<dbReference type="PROSITE" id="PS51194">
    <property type="entry name" value="HELICASE_CTER"/>
    <property type="match status" value="1"/>
</dbReference>
<dbReference type="Pfam" id="PF00270">
    <property type="entry name" value="DEAD"/>
    <property type="match status" value="1"/>
</dbReference>
<dbReference type="PROSITE" id="PS51192">
    <property type="entry name" value="HELICASE_ATP_BIND_1"/>
    <property type="match status" value="1"/>
</dbReference>
<evidence type="ECO:0000313" key="10">
    <source>
        <dbReference type="EMBL" id="MDT8903603.1"/>
    </source>
</evidence>
<feature type="short sequence motif" description="Q motif" evidence="5">
    <location>
        <begin position="3"/>
        <end position="31"/>
    </location>
</feature>
<feature type="domain" description="Helicase ATP-binding" evidence="7">
    <location>
        <begin position="34"/>
        <end position="206"/>
    </location>
</feature>
<dbReference type="SUPFAM" id="SSF52540">
    <property type="entry name" value="P-loop containing nucleoside triphosphate hydrolases"/>
    <property type="match status" value="1"/>
</dbReference>
<comment type="similarity">
    <text evidence="6">Belongs to the DEAD box helicase family.</text>
</comment>
<dbReference type="PROSITE" id="PS51195">
    <property type="entry name" value="Q_MOTIF"/>
    <property type="match status" value="1"/>
</dbReference>
<keyword evidence="2 6" id="KW-0378">Hydrolase</keyword>
<comment type="caution">
    <text evidence="10">The sequence shown here is derived from an EMBL/GenBank/DDBJ whole genome shotgun (WGS) entry which is preliminary data.</text>
</comment>
<accession>A0ABU3P508</accession>
<keyword evidence="4 6" id="KW-0067">ATP-binding</keyword>
<dbReference type="CDD" id="cd00268">
    <property type="entry name" value="DEADc"/>
    <property type="match status" value="1"/>
</dbReference>
<name>A0ABU3P508_9FIRM</name>
<dbReference type="Pfam" id="PF00271">
    <property type="entry name" value="Helicase_C"/>
    <property type="match status" value="1"/>
</dbReference>
<dbReference type="EC" id="3.6.4.-" evidence="10"/>
<evidence type="ECO:0000256" key="4">
    <source>
        <dbReference type="ARBA" id="ARBA00022840"/>
    </source>
</evidence>
<dbReference type="PANTHER" id="PTHR47963:SF7">
    <property type="entry name" value="ATP-DEPENDENT RNA HELICASE YFML-RELATED"/>
    <property type="match status" value="1"/>
</dbReference>
<dbReference type="InterPro" id="IPR001650">
    <property type="entry name" value="Helicase_C-like"/>
</dbReference>
<organism evidence="10 11">
    <name type="scientific">Anaeroselena agilis</name>
    <dbReference type="NCBI Taxonomy" id="3063788"/>
    <lineage>
        <taxon>Bacteria</taxon>
        <taxon>Bacillati</taxon>
        <taxon>Bacillota</taxon>
        <taxon>Negativicutes</taxon>
        <taxon>Acetonemataceae</taxon>
        <taxon>Anaeroselena</taxon>
    </lineage>
</organism>
<evidence type="ECO:0000256" key="2">
    <source>
        <dbReference type="ARBA" id="ARBA00022801"/>
    </source>
</evidence>
<evidence type="ECO:0000256" key="1">
    <source>
        <dbReference type="ARBA" id="ARBA00022741"/>
    </source>
</evidence>
<dbReference type="SMART" id="SM00490">
    <property type="entry name" value="HELICc"/>
    <property type="match status" value="1"/>
</dbReference>
<dbReference type="Proteomes" id="UP001254848">
    <property type="component" value="Unassembled WGS sequence"/>
</dbReference>
<feature type="domain" description="DEAD-box RNA helicase Q" evidence="9">
    <location>
        <begin position="3"/>
        <end position="31"/>
    </location>
</feature>
<keyword evidence="11" id="KW-1185">Reference proteome</keyword>
<dbReference type="PANTHER" id="PTHR47963">
    <property type="entry name" value="DEAD-BOX ATP-DEPENDENT RNA HELICASE 47, MITOCHONDRIAL"/>
    <property type="match status" value="1"/>
</dbReference>
<proteinExistence type="inferred from homology"/>
<evidence type="ECO:0000259" key="7">
    <source>
        <dbReference type="PROSITE" id="PS51192"/>
    </source>
</evidence>
<dbReference type="CDD" id="cd18787">
    <property type="entry name" value="SF2_C_DEAD"/>
    <property type="match status" value="1"/>
</dbReference>
<evidence type="ECO:0000313" key="11">
    <source>
        <dbReference type="Proteomes" id="UP001254848"/>
    </source>
</evidence>
<evidence type="ECO:0000259" key="8">
    <source>
        <dbReference type="PROSITE" id="PS51194"/>
    </source>
</evidence>
<reference evidence="10 11" key="1">
    <citation type="submission" date="2023-07" db="EMBL/GenBank/DDBJ databases">
        <title>The novel representative of Negativicutes class, Anaeroselena agilis gen. nov. sp. nov.</title>
        <authorList>
            <person name="Prokofeva M.I."/>
            <person name="Elcheninov A.G."/>
            <person name="Klyukina A."/>
            <person name="Kublanov I.V."/>
            <person name="Frolov E.N."/>
            <person name="Podosokorskaya O.A."/>
        </authorList>
    </citation>
    <scope>NUCLEOTIDE SEQUENCE [LARGE SCALE GENOMIC DNA]</scope>
    <source>
        <strain evidence="10 11">4137-cl</strain>
    </source>
</reference>
<dbReference type="InterPro" id="IPR000629">
    <property type="entry name" value="RNA-helicase_DEAD-box_CS"/>
</dbReference>
<keyword evidence="3 6" id="KW-0347">Helicase</keyword>
<dbReference type="GO" id="GO:0004386">
    <property type="term" value="F:helicase activity"/>
    <property type="evidence" value="ECO:0007669"/>
    <property type="project" value="UniProtKB-KW"/>
</dbReference>
<protein>
    <submittedName>
        <fullName evidence="10">DEAD/DEAH box helicase</fullName>
        <ecNumber evidence="10">3.6.4.-</ecNumber>
    </submittedName>
</protein>
<dbReference type="InterPro" id="IPR014001">
    <property type="entry name" value="Helicase_ATP-bd"/>
</dbReference>
<evidence type="ECO:0000256" key="6">
    <source>
        <dbReference type="RuleBase" id="RU000492"/>
    </source>
</evidence>
<feature type="domain" description="Helicase C-terminal" evidence="8">
    <location>
        <begin position="233"/>
        <end position="377"/>
    </location>
</feature>
<evidence type="ECO:0000256" key="3">
    <source>
        <dbReference type="ARBA" id="ARBA00022806"/>
    </source>
</evidence>
<dbReference type="Gene3D" id="3.40.50.300">
    <property type="entry name" value="P-loop containing nucleotide triphosphate hydrolases"/>
    <property type="match status" value="2"/>
</dbReference>
<dbReference type="InterPro" id="IPR011545">
    <property type="entry name" value="DEAD/DEAH_box_helicase_dom"/>
</dbReference>
<dbReference type="EMBL" id="JAUOZS010000001">
    <property type="protein sequence ID" value="MDT8903603.1"/>
    <property type="molecule type" value="Genomic_DNA"/>
</dbReference>
<dbReference type="InterPro" id="IPR044742">
    <property type="entry name" value="DEAD/DEAH_RhlB"/>
</dbReference>
<dbReference type="InterPro" id="IPR027417">
    <property type="entry name" value="P-loop_NTPase"/>
</dbReference>
<dbReference type="RefSeq" id="WP_413782057.1">
    <property type="nucleotide sequence ID" value="NZ_JAUOZS010000001.1"/>
</dbReference>
<dbReference type="InterPro" id="IPR014014">
    <property type="entry name" value="RNA_helicase_DEAD_Q_motif"/>
</dbReference>
<evidence type="ECO:0000256" key="5">
    <source>
        <dbReference type="PROSITE-ProRule" id="PRU00552"/>
    </source>
</evidence>
<gene>
    <name evidence="10" type="ORF">Q4T40_20445</name>
</gene>
<dbReference type="GO" id="GO:0016787">
    <property type="term" value="F:hydrolase activity"/>
    <property type="evidence" value="ECO:0007669"/>
    <property type="project" value="UniProtKB-KW"/>
</dbReference>
<sequence>MGDLFAGIGINEALARGLGKAGITRPTGIQAEVIPLALFGKDVIGQSATGTGKTLAYLLPLLQKIETAKRETQAIVLAPTHELAMQIYHQSEALSQNAGLPVTAAPIIGQVNIARQIDMLKGKPHIIIGSSGRILELIQKRKINAQTIKTIIIDEADRLLDDMNWASVKAVIKTTMRDRQMLLFSATMTPAALERAKEVMRDPEVIAANGQTEIPSDISHMYFVCEPRVKFELLRKLAAHLNVEQALVFINQSEAIETTVMKLNYHGLTAAGIYGTAGKADRQKALEDFRSGKVRLLVASDLAARGLDIPGVKYVFNLELPEDPQIYLHRVGRTGRAGQSGTAISLVTGKEIELIAKLEKVLRIKLTSKDLLSGKVVDSRPPARPVKRSGTR</sequence>
<dbReference type="InterPro" id="IPR050547">
    <property type="entry name" value="DEAD_box_RNA_helicases"/>
</dbReference>
<dbReference type="SMART" id="SM00487">
    <property type="entry name" value="DEXDc"/>
    <property type="match status" value="1"/>
</dbReference>
<dbReference type="PROSITE" id="PS00039">
    <property type="entry name" value="DEAD_ATP_HELICASE"/>
    <property type="match status" value="1"/>
</dbReference>
<keyword evidence="1 6" id="KW-0547">Nucleotide-binding</keyword>